<sequence length="159" mass="17307">VIVRALAILGALHFFCDRIFGWEELAFRHSKAAFVRDLLQRRGWHREEVIFVDDQPRNVEEVGGHCVARRTRGVGLSSEEMQELAELAVGGGAGVGTAPPEAPPLAEPPGAPSPSPDREPGLFVALLPRRSARIRSASPREVGKPPKTPRLKVEFSFGA</sequence>
<accession>A0ABN9WWZ0</accession>
<feature type="non-terminal residue" evidence="3">
    <location>
        <position position="1"/>
    </location>
</feature>
<evidence type="ECO:0000313" key="3">
    <source>
        <dbReference type="EMBL" id="CAK0891420.1"/>
    </source>
</evidence>
<feature type="region of interest" description="Disordered" evidence="1">
    <location>
        <begin position="90"/>
        <end position="159"/>
    </location>
</feature>
<keyword evidence="2" id="KW-0732">Signal</keyword>
<evidence type="ECO:0000256" key="2">
    <source>
        <dbReference type="SAM" id="SignalP"/>
    </source>
</evidence>
<organism evidence="3 4">
    <name type="scientific">Prorocentrum cordatum</name>
    <dbReference type="NCBI Taxonomy" id="2364126"/>
    <lineage>
        <taxon>Eukaryota</taxon>
        <taxon>Sar</taxon>
        <taxon>Alveolata</taxon>
        <taxon>Dinophyceae</taxon>
        <taxon>Prorocentrales</taxon>
        <taxon>Prorocentraceae</taxon>
        <taxon>Prorocentrum</taxon>
    </lineage>
</organism>
<dbReference type="InterPro" id="IPR023214">
    <property type="entry name" value="HAD_sf"/>
</dbReference>
<feature type="signal peptide" evidence="2">
    <location>
        <begin position="1"/>
        <end position="21"/>
    </location>
</feature>
<keyword evidence="4" id="KW-1185">Reference proteome</keyword>
<proteinExistence type="predicted"/>
<dbReference type="SUPFAM" id="SSF56784">
    <property type="entry name" value="HAD-like"/>
    <property type="match status" value="1"/>
</dbReference>
<dbReference type="EMBL" id="CAUYUJ010019474">
    <property type="protein sequence ID" value="CAK0891420.1"/>
    <property type="molecule type" value="Genomic_DNA"/>
</dbReference>
<dbReference type="InterPro" id="IPR036412">
    <property type="entry name" value="HAD-like_sf"/>
</dbReference>
<feature type="compositionally biased region" description="Low complexity" evidence="1">
    <location>
        <begin position="125"/>
        <end position="140"/>
    </location>
</feature>
<dbReference type="Gene3D" id="3.40.50.1000">
    <property type="entry name" value="HAD superfamily/HAD-like"/>
    <property type="match status" value="1"/>
</dbReference>
<comment type="caution">
    <text evidence="3">The sequence shown here is derived from an EMBL/GenBank/DDBJ whole genome shotgun (WGS) entry which is preliminary data.</text>
</comment>
<protein>
    <recommendedName>
        <fullName evidence="5">Magnesium-dependent phosphatase 1</fullName>
    </recommendedName>
</protein>
<evidence type="ECO:0000313" key="4">
    <source>
        <dbReference type="Proteomes" id="UP001189429"/>
    </source>
</evidence>
<reference evidence="3" key="1">
    <citation type="submission" date="2023-10" db="EMBL/GenBank/DDBJ databases">
        <authorList>
            <person name="Chen Y."/>
            <person name="Shah S."/>
            <person name="Dougan E. K."/>
            <person name="Thang M."/>
            <person name="Chan C."/>
        </authorList>
    </citation>
    <scope>NUCLEOTIDE SEQUENCE [LARGE SCALE GENOMIC DNA]</scope>
</reference>
<dbReference type="Proteomes" id="UP001189429">
    <property type="component" value="Unassembled WGS sequence"/>
</dbReference>
<feature type="chain" id="PRO_5045432506" description="Magnesium-dependent phosphatase 1" evidence="2">
    <location>
        <begin position="22"/>
        <end position="159"/>
    </location>
</feature>
<name>A0ABN9WWZ0_9DINO</name>
<evidence type="ECO:0000256" key="1">
    <source>
        <dbReference type="SAM" id="MobiDB-lite"/>
    </source>
</evidence>
<feature type="compositionally biased region" description="Pro residues" evidence="1">
    <location>
        <begin position="100"/>
        <end position="115"/>
    </location>
</feature>
<evidence type="ECO:0008006" key="5">
    <source>
        <dbReference type="Google" id="ProtNLM"/>
    </source>
</evidence>
<gene>
    <name evidence="3" type="ORF">PCOR1329_LOCUS71388</name>
</gene>